<dbReference type="RefSeq" id="WP_267541498.1">
    <property type="nucleotide sequence ID" value="NZ_JAPNKA010000001.1"/>
</dbReference>
<dbReference type="PANTHER" id="PTHR46696:SF1">
    <property type="entry name" value="CYTOCHROME P450 YJIB-RELATED"/>
    <property type="match status" value="1"/>
</dbReference>
<comment type="caution">
    <text evidence="2">The sequence shown here is derived from an EMBL/GenBank/DDBJ whole genome shotgun (WGS) entry which is preliminary data.</text>
</comment>
<dbReference type="Gene3D" id="1.10.630.10">
    <property type="entry name" value="Cytochrome P450"/>
    <property type="match status" value="1"/>
</dbReference>
<evidence type="ECO:0000256" key="1">
    <source>
        <dbReference type="ARBA" id="ARBA00010617"/>
    </source>
</evidence>
<protein>
    <submittedName>
        <fullName evidence="2">Cytochrome P450</fullName>
    </submittedName>
</protein>
<evidence type="ECO:0000313" key="3">
    <source>
        <dbReference type="Proteomes" id="UP001207654"/>
    </source>
</evidence>
<dbReference type="InterPro" id="IPR036396">
    <property type="entry name" value="Cyt_P450_sf"/>
</dbReference>
<dbReference type="SUPFAM" id="SSF48264">
    <property type="entry name" value="Cytochrome P450"/>
    <property type="match status" value="1"/>
</dbReference>
<name>A0ABT4AMY8_9BACT</name>
<dbReference type="Proteomes" id="UP001207654">
    <property type="component" value="Unassembled WGS sequence"/>
</dbReference>
<keyword evidence="3" id="KW-1185">Reference proteome</keyword>
<dbReference type="PANTHER" id="PTHR46696">
    <property type="entry name" value="P450, PUTATIVE (EUROFUNG)-RELATED"/>
    <property type="match status" value="1"/>
</dbReference>
<evidence type="ECO:0000313" key="2">
    <source>
        <dbReference type="EMBL" id="MCY1082946.1"/>
    </source>
</evidence>
<dbReference type="Pfam" id="PF00067">
    <property type="entry name" value="p450"/>
    <property type="match status" value="1"/>
</dbReference>
<accession>A0ABT4AMY8</accession>
<sequence>MSARLVRWLTGADVQRAVFGFLRKHHPNLNLGKRVLVTRAEDVNEVLKTDAVFSVTEIYAERMERTTGPFFLGMENTPQYQRESSISRQAVRREDLEQIRAMAREHAEQLIAVARPTGRLDVVNGLTRPVALGVVDRFFGVSGPNPETMARWMRIIFWDIFLNLGNDADVTARARTASAELKTYMEGLIAQRKAGLATEGRDDFLTRLLRMQENEATRLDDDAVRRNVGGIIVGAVDTTSKALAQLINELLERPEALGEAQSAARAGDMARVAAHAFEALRFDPHNPLLMRTCHEDYVLARGTDREMRIPKGTLVIASTLSAMFDPEVLQEPDEFRVDRPPQGYMHFGRGLHTCYGERINHLVLPEVLGCLLRLRNLRRANGGEGRMKFEGPFPNRLVVEFEPG</sequence>
<proteinExistence type="inferred from homology"/>
<dbReference type="InterPro" id="IPR001128">
    <property type="entry name" value="Cyt_P450"/>
</dbReference>
<comment type="similarity">
    <text evidence="1">Belongs to the cytochrome P450 family.</text>
</comment>
<dbReference type="EMBL" id="JAPNKA010000001">
    <property type="protein sequence ID" value="MCY1082946.1"/>
    <property type="molecule type" value="Genomic_DNA"/>
</dbReference>
<organism evidence="2 3">
    <name type="scientific">Archangium lansingense</name>
    <dbReference type="NCBI Taxonomy" id="2995310"/>
    <lineage>
        <taxon>Bacteria</taxon>
        <taxon>Pseudomonadati</taxon>
        <taxon>Myxococcota</taxon>
        <taxon>Myxococcia</taxon>
        <taxon>Myxococcales</taxon>
        <taxon>Cystobacterineae</taxon>
        <taxon>Archangiaceae</taxon>
        <taxon>Archangium</taxon>
    </lineage>
</organism>
<gene>
    <name evidence="2" type="ORF">OV287_51695</name>
</gene>
<reference evidence="2 3" key="1">
    <citation type="submission" date="2022-11" db="EMBL/GenBank/DDBJ databases">
        <title>Minimal conservation of predation-associated metabolite biosynthetic gene clusters underscores biosynthetic potential of Myxococcota including descriptions for ten novel species: Archangium lansinium sp. nov., Myxococcus landrumus sp. nov., Nannocystis bai.</title>
        <authorList>
            <person name="Ahearne A."/>
            <person name="Stevens C."/>
            <person name="Phillips K."/>
        </authorList>
    </citation>
    <scope>NUCLEOTIDE SEQUENCE [LARGE SCALE GENOMIC DNA]</scope>
    <source>
        <strain evidence="2 3">MIWBW</strain>
    </source>
</reference>